<evidence type="ECO:0000256" key="1">
    <source>
        <dbReference type="SAM" id="MobiDB-lite"/>
    </source>
</evidence>
<feature type="region of interest" description="Disordered" evidence="1">
    <location>
        <begin position="1"/>
        <end position="57"/>
    </location>
</feature>
<keyword evidence="3" id="KW-1185">Reference proteome</keyword>
<dbReference type="Proteomes" id="UP000321085">
    <property type="component" value="Unassembled WGS sequence"/>
</dbReference>
<sequence>MCHDRRSFLSDEKAKAAPSKEQQTKQSETIGNMLREAKEGAQKSPAEAPAKEIIGAK</sequence>
<evidence type="ECO:0000313" key="2">
    <source>
        <dbReference type="EMBL" id="GEO15015.1"/>
    </source>
</evidence>
<comment type="caution">
    <text evidence="2">The sequence shown here is derived from an EMBL/GenBank/DDBJ whole genome shotgun (WGS) entry which is preliminary data.</text>
</comment>
<evidence type="ECO:0000313" key="3">
    <source>
        <dbReference type="Proteomes" id="UP000321085"/>
    </source>
</evidence>
<accession>A0A512BSY5</accession>
<dbReference type="EMBL" id="BJYU01000034">
    <property type="protein sequence ID" value="GEO15015.1"/>
    <property type="molecule type" value="Genomic_DNA"/>
</dbReference>
<dbReference type="RefSeq" id="WP_162815595.1">
    <property type="nucleotide sequence ID" value="NZ_BJYU01000034.1"/>
</dbReference>
<dbReference type="AlphaFoldDB" id="A0A512BSY5"/>
<organism evidence="2 3">
    <name type="scientific">Microvirga aerophila</name>
    <dbReference type="NCBI Taxonomy" id="670291"/>
    <lineage>
        <taxon>Bacteria</taxon>
        <taxon>Pseudomonadati</taxon>
        <taxon>Pseudomonadota</taxon>
        <taxon>Alphaproteobacteria</taxon>
        <taxon>Hyphomicrobiales</taxon>
        <taxon>Methylobacteriaceae</taxon>
        <taxon>Microvirga</taxon>
    </lineage>
</organism>
<reference evidence="2 3" key="1">
    <citation type="submission" date="2019-07" db="EMBL/GenBank/DDBJ databases">
        <title>Whole genome shotgun sequence of Microvirga aerophila NBRC 106136.</title>
        <authorList>
            <person name="Hosoyama A."/>
            <person name="Uohara A."/>
            <person name="Ohji S."/>
            <person name="Ichikawa N."/>
        </authorList>
    </citation>
    <scope>NUCLEOTIDE SEQUENCE [LARGE SCALE GENOMIC DNA]</scope>
    <source>
        <strain evidence="2 3">NBRC 106136</strain>
    </source>
</reference>
<name>A0A512BSY5_9HYPH</name>
<gene>
    <name evidence="2" type="ORF">MAE02_27110</name>
</gene>
<protein>
    <submittedName>
        <fullName evidence="2">Uncharacterized protein</fullName>
    </submittedName>
</protein>
<proteinExistence type="predicted"/>
<feature type="compositionally biased region" description="Basic and acidic residues" evidence="1">
    <location>
        <begin position="1"/>
        <end position="15"/>
    </location>
</feature>
<feature type="compositionally biased region" description="Polar residues" evidence="1">
    <location>
        <begin position="20"/>
        <end position="30"/>
    </location>
</feature>